<name>A0ABU2BCC0_9CORY</name>
<evidence type="ECO:0008006" key="3">
    <source>
        <dbReference type="Google" id="ProtNLM"/>
    </source>
</evidence>
<protein>
    <recommendedName>
        <fullName evidence="3">DUF3052 domain-containing protein</fullName>
    </recommendedName>
</protein>
<dbReference type="Proteomes" id="UP001183619">
    <property type="component" value="Unassembled WGS sequence"/>
</dbReference>
<dbReference type="InterPro" id="IPR021412">
    <property type="entry name" value="DUF3052"/>
</dbReference>
<evidence type="ECO:0000313" key="2">
    <source>
        <dbReference type="Proteomes" id="UP001183619"/>
    </source>
</evidence>
<proteinExistence type="predicted"/>
<dbReference type="Pfam" id="PF11253">
    <property type="entry name" value="DUF3052"/>
    <property type="match status" value="1"/>
</dbReference>
<reference evidence="1 2" key="1">
    <citation type="submission" date="2023-07" db="EMBL/GenBank/DDBJ databases">
        <title>Sequencing the genomes of 1000 actinobacteria strains.</title>
        <authorList>
            <person name="Klenk H.-P."/>
        </authorList>
    </citation>
    <scope>NUCLEOTIDE SEQUENCE [LARGE SCALE GENOMIC DNA]</scope>
    <source>
        <strain evidence="1 2">DSM 44508</strain>
    </source>
</reference>
<keyword evidence="2" id="KW-1185">Reference proteome</keyword>
<organism evidence="1 2">
    <name type="scientific">Corynebacterium felinum</name>
    <dbReference type="NCBI Taxonomy" id="131318"/>
    <lineage>
        <taxon>Bacteria</taxon>
        <taxon>Bacillati</taxon>
        <taxon>Actinomycetota</taxon>
        <taxon>Actinomycetes</taxon>
        <taxon>Mycobacteriales</taxon>
        <taxon>Corynebacteriaceae</taxon>
        <taxon>Corynebacterium</taxon>
    </lineage>
</organism>
<sequence>MRKYLLGFSVQFPNSLYPYALMNVQESMENNAVTFAARLGLAEGMAVQEIGWDDDCFTELSEAIEDIIDAELLDEDTDEICDVVLLWWREDDGDLVDALVDAVRPLSGSGRVWLLTPGAGKPGALEPGVIPESAQLAGMVQTKAERLGTWQGSCLVPRAK</sequence>
<dbReference type="EMBL" id="JAVDYF010000001">
    <property type="protein sequence ID" value="MDR7356281.1"/>
    <property type="molecule type" value="Genomic_DNA"/>
</dbReference>
<gene>
    <name evidence="1" type="ORF">J2S37_002819</name>
</gene>
<comment type="caution">
    <text evidence="1">The sequence shown here is derived from an EMBL/GenBank/DDBJ whole genome shotgun (WGS) entry which is preliminary data.</text>
</comment>
<evidence type="ECO:0000313" key="1">
    <source>
        <dbReference type="EMBL" id="MDR7356281.1"/>
    </source>
</evidence>
<accession>A0ABU2BCC0</accession>